<dbReference type="EMBL" id="UINC01037642">
    <property type="protein sequence ID" value="SVB33431.1"/>
    <property type="molecule type" value="Genomic_DNA"/>
</dbReference>
<protein>
    <submittedName>
        <fullName evidence="1">Uncharacterized protein</fullName>
    </submittedName>
</protein>
<gene>
    <name evidence="1" type="ORF">METZ01_LOCUS186285</name>
</gene>
<name>A0A382D6V4_9ZZZZ</name>
<feature type="non-terminal residue" evidence="1">
    <location>
        <position position="30"/>
    </location>
</feature>
<reference evidence="1" key="1">
    <citation type="submission" date="2018-05" db="EMBL/GenBank/DDBJ databases">
        <authorList>
            <person name="Lanie J.A."/>
            <person name="Ng W.-L."/>
            <person name="Kazmierczak K.M."/>
            <person name="Andrzejewski T.M."/>
            <person name="Davidsen T.M."/>
            <person name="Wayne K.J."/>
            <person name="Tettelin H."/>
            <person name="Glass J.I."/>
            <person name="Rusch D."/>
            <person name="Podicherti R."/>
            <person name="Tsui H.-C.T."/>
            <person name="Winkler M.E."/>
        </authorList>
    </citation>
    <scope>NUCLEOTIDE SEQUENCE</scope>
</reference>
<organism evidence="1">
    <name type="scientific">marine metagenome</name>
    <dbReference type="NCBI Taxonomy" id="408172"/>
    <lineage>
        <taxon>unclassified sequences</taxon>
        <taxon>metagenomes</taxon>
        <taxon>ecological metagenomes</taxon>
    </lineage>
</organism>
<evidence type="ECO:0000313" key="1">
    <source>
        <dbReference type="EMBL" id="SVB33431.1"/>
    </source>
</evidence>
<proteinExistence type="predicted"/>
<accession>A0A382D6V4</accession>
<dbReference type="AlphaFoldDB" id="A0A382D6V4"/>
<sequence length="30" mass="3340">MITQHKMLHFICGLHGILFIPACSASILFP</sequence>